<name>A0ABN7SZX2_OIKDI</name>
<keyword evidence="7" id="KW-0503">Monooxygenase</keyword>
<evidence type="ECO:0000256" key="3">
    <source>
        <dbReference type="ARBA" id="ARBA00022723"/>
    </source>
</evidence>
<dbReference type="PROSITE" id="PS00086">
    <property type="entry name" value="CYTOCHROME_P450"/>
    <property type="match status" value="1"/>
</dbReference>
<evidence type="ECO:0000256" key="5">
    <source>
        <dbReference type="ARBA" id="ARBA00023004"/>
    </source>
</evidence>
<evidence type="ECO:0000256" key="1">
    <source>
        <dbReference type="ARBA" id="ARBA00010617"/>
    </source>
</evidence>
<comment type="similarity">
    <text evidence="1 7">Belongs to the cytochrome P450 family.</text>
</comment>
<dbReference type="Gene3D" id="1.10.630.10">
    <property type="entry name" value="Cytochrome P450"/>
    <property type="match status" value="1"/>
</dbReference>
<keyword evidence="9" id="KW-1185">Reference proteome</keyword>
<dbReference type="PRINTS" id="PR00385">
    <property type="entry name" value="P450"/>
</dbReference>
<evidence type="ECO:0000256" key="6">
    <source>
        <dbReference type="ARBA" id="ARBA00043906"/>
    </source>
</evidence>
<dbReference type="EMBL" id="OU015567">
    <property type="protein sequence ID" value="CAG5111043.1"/>
    <property type="molecule type" value="Genomic_DNA"/>
</dbReference>
<evidence type="ECO:0000256" key="7">
    <source>
        <dbReference type="RuleBase" id="RU000461"/>
    </source>
</evidence>
<dbReference type="PANTHER" id="PTHR24302:SF15">
    <property type="entry name" value="FATTY-ACID PEROXYGENASE"/>
    <property type="match status" value="1"/>
</dbReference>
<dbReference type="Proteomes" id="UP001158576">
    <property type="component" value="Chromosome 2"/>
</dbReference>
<dbReference type="InterPro" id="IPR017972">
    <property type="entry name" value="Cyt_P450_CS"/>
</dbReference>
<sequence length="524" mass="59756">MEALLEYFPAKRISMEEIPDATKEQLKKISEFLKTRSRAEILAISAIGLSGLAGYCWVQNKWKYWERKGVQGPRPTFSDMGNTISIFNDLGEGLFKEFPSQDVLGIYFFGTRPCLIVKDPMVWKDVCIKGFQNFTTRGRSEANFAFGKMSVDWMTAAEGAKWKRLRNTIVPFFSGARLKETCLVLQDTYEHFELNHFPKTPTIEVDAKDFSAGYTLRAILGSGYSLNAKENEELVEEVYKHSNILFATDFIGSLKSLIIPRSIRFKLNITNYPSSTDKFFRDVIAQIMEQGSKGGRTNLVSLMANHIIDESEEHTATKGFTKDEIVAQALLFQLAGQDTTATVMSFLLFALARTPSVQEDIYNRVKDADISYEGLKKIKFIDACIKETQRYFTFLMLMREADHDCDVAGVKIAKGDLVMFLPYMVHKNPEYYEDPEVFNPHRFDGNESNTLQDDYWFGFGIGPRSCPAVRWAFVAIKVFIANVLKNYEILPGENTPGIHELKMKFEGANVRTTVPMKIRFKKRN</sequence>
<evidence type="ECO:0000256" key="4">
    <source>
        <dbReference type="ARBA" id="ARBA00023002"/>
    </source>
</evidence>
<comment type="function">
    <text evidence="6">Cytochromes P450 are a group of heme-thiolate monooxygenases. They oxidize a variety of structurally unrelated compounds, including steroids, fatty acids, and xenobiotics.</text>
</comment>
<dbReference type="InterPro" id="IPR050705">
    <property type="entry name" value="Cytochrome_P450_3A"/>
</dbReference>
<accession>A0ABN7SZX2</accession>
<dbReference type="SUPFAM" id="SSF48264">
    <property type="entry name" value="Cytochrome P450"/>
    <property type="match status" value="1"/>
</dbReference>
<keyword evidence="2 7" id="KW-0349">Heme</keyword>
<keyword evidence="4 7" id="KW-0560">Oxidoreductase</keyword>
<dbReference type="PRINTS" id="PR00465">
    <property type="entry name" value="EP450IV"/>
</dbReference>
<dbReference type="Pfam" id="PF00067">
    <property type="entry name" value="p450"/>
    <property type="match status" value="1"/>
</dbReference>
<dbReference type="PANTHER" id="PTHR24302">
    <property type="entry name" value="CYTOCHROME P450 FAMILY 3"/>
    <property type="match status" value="1"/>
</dbReference>
<dbReference type="InterPro" id="IPR036396">
    <property type="entry name" value="Cyt_P450_sf"/>
</dbReference>
<protein>
    <submittedName>
        <fullName evidence="8">Oidioi.mRNA.OKI2018_I69.chr2.g5379.t1.cds</fullName>
    </submittedName>
</protein>
<evidence type="ECO:0000313" key="8">
    <source>
        <dbReference type="EMBL" id="CAG5111043.1"/>
    </source>
</evidence>
<reference evidence="8 9" key="1">
    <citation type="submission" date="2021-04" db="EMBL/GenBank/DDBJ databases">
        <authorList>
            <person name="Bliznina A."/>
        </authorList>
    </citation>
    <scope>NUCLEOTIDE SEQUENCE [LARGE SCALE GENOMIC DNA]</scope>
</reference>
<keyword evidence="5 7" id="KW-0408">Iron</keyword>
<evidence type="ECO:0000256" key="2">
    <source>
        <dbReference type="ARBA" id="ARBA00022617"/>
    </source>
</evidence>
<dbReference type="InterPro" id="IPR002403">
    <property type="entry name" value="Cyt_P450_E_grp-IV"/>
</dbReference>
<evidence type="ECO:0000313" key="9">
    <source>
        <dbReference type="Proteomes" id="UP001158576"/>
    </source>
</evidence>
<proteinExistence type="inferred from homology"/>
<dbReference type="InterPro" id="IPR001128">
    <property type="entry name" value="Cyt_P450"/>
</dbReference>
<organism evidence="8 9">
    <name type="scientific">Oikopleura dioica</name>
    <name type="common">Tunicate</name>
    <dbReference type="NCBI Taxonomy" id="34765"/>
    <lineage>
        <taxon>Eukaryota</taxon>
        <taxon>Metazoa</taxon>
        <taxon>Chordata</taxon>
        <taxon>Tunicata</taxon>
        <taxon>Appendicularia</taxon>
        <taxon>Copelata</taxon>
        <taxon>Oikopleuridae</taxon>
        <taxon>Oikopleura</taxon>
    </lineage>
</organism>
<keyword evidence="3 7" id="KW-0479">Metal-binding</keyword>
<gene>
    <name evidence="8" type="ORF">OKIOD_LOCUS14144</name>
</gene>